<name>A0A1A9W9E5_9MUSC</name>
<dbReference type="InterPro" id="IPR011990">
    <property type="entry name" value="TPR-like_helical_dom_sf"/>
</dbReference>
<organism evidence="3 4">
    <name type="scientific">Glossina brevipalpis</name>
    <dbReference type="NCBI Taxonomy" id="37001"/>
    <lineage>
        <taxon>Eukaryota</taxon>
        <taxon>Metazoa</taxon>
        <taxon>Ecdysozoa</taxon>
        <taxon>Arthropoda</taxon>
        <taxon>Hexapoda</taxon>
        <taxon>Insecta</taxon>
        <taxon>Pterygota</taxon>
        <taxon>Neoptera</taxon>
        <taxon>Endopterygota</taxon>
        <taxon>Diptera</taxon>
        <taxon>Brachycera</taxon>
        <taxon>Muscomorpha</taxon>
        <taxon>Hippoboscoidea</taxon>
        <taxon>Glossinidae</taxon>
        <taxon>Glossina</taxon>
    </lineage>
</organism>
<dbReference type="STRING" id="37001.A0A1A9W9E5"/>
<dbReference type="Gene3D" id="2.40.30.320">
    <property type="match status" value="1"/>
</dbReference>
<evidence type="ECO:0000313" key="3">
    <source>
        <dbReference type="EnsemblMetazoa" id="GBRI011056-PA"/>
    </source>
</evidence>
<evidence type="ECO:0000259" key="2">
    <source>
        <dbReference type="Pfam" id="PF21603"/>
    </source>
</evidence>
<proteinExistence type="predicted"/>
<dbReference type="InterPro" id="IPR040478">
    <property type="entry name" value="FKBP_N_2"/>
</dbReference>
<dbReference type="Pfam" id="PF18023">
    <property type="entry name" value="FKBP_N_2"/>
    <property type="match status" value="1"/>
</dbReference>
<sequence length="297" mass="35065">MEWYIGTEWEMPHKGLYKKVLAMDYKKLNKPTILSKVIVNIQEVKNLNGRETLYLIDQNANQDLTMEMSAALTPIDYYLEILVQQMIEGETAQCSLQTKTDKIMCILTLKNILESEEIQNLTAPEMYQLALRYKENGVKMFKTYPKFAHEYFTRAAKCLISYKKFENLTKIQDGIEGKDMLDLMLQIHTNLAACLLNEKRYEDVIYHTKFVENSSHPAEKSIYRRAVAYYHMKEYELAQKTIEKLPNYREKKEFVNLSQKIKDGWKTSNNQYKGMGTWQHNKFETQLIEILKKKVFT</sequence>
<accession>A0A1A9W9E5</accession>
<feature type="domain" description="Bride of doubletime-like TPR" evidence="2">
    <location>
        <begin position="123"/>
        <end position="206"/>
    </location>
</feature>
<dbReference type="AlphaFoldDB" id="A0A1A9W9E5"/>
<reference evidence="3" key="2">
    <citation type="submission" date="2020-05" db="UniProtKB">
        <authorList>
            <consortium name="EnsemblMetazoa"/>
        </authorList>
    </citation>
    <scope>IDENTIFICATION</scope>
    <source>
        <strain evidence="3">IAEA</strain>
    </source>
</reference>
<feature type="domain" description="BDBT FKBP like N-terminal" evidence="1">
    <location>
        <begin position="9"/>
        <end position="112"/>
    </location>
</feature>
<evidence type="ECO:0000313" key="4">
    <source>
        <dbReference type="Proteomes" id="UP000091820"/>
    </source>
</evidence>
<evidence type="ECO:0000259" key="1">
    <source>
        <dbReference type="Pfam" id="PF18023"/>
    </source>
</evidence>
<dbReference type="InterPro" id="IPR048919">
    <property type="entry name" value="Bdbt-like_TPR"/>
</dbReference>
<dbReference type="SUPFAM" id="SSF48452">
    <property type="entry name" value="TPR-like"/>
    <property type="match status" value="1"/>
</dbReference>
<dbReference type="Gene3D" id="1.20.58.80">
    <property type="entry name" value="Phosphotransferase system, lactose/cellobiose-type IIA subunit"/>
    <property type="match status" value="1"/>
</dbReference>
<dbReference type="PANTHER" id="PTHR46512:SF10">
    <property type="entry name" value="FK506-BINDING PROTEIN-LIKE"/>
    <property type="match status" value="1"/>
</dbReference>
<protein>
    <submittedName>
        <fullName evidence="3">FKBP_N_2 domain-containing protein</fullName>
    </submittedName>
</protein>
<dbReference type="InterPro" id="IPR050754">
    <property type="entry name" value="FKBP4/5/8-like"/>
</dbReference>
<dbReference type="Proteomes" id="UP000091820">
    <property type="component" value="Unassembled WGS sequence"/>
</dbReference>
<keyword evidence="4" id="KW-1185">Reference proteome</keyword>
<dbReference type="VEuPathDB" id="VectorBase:GBRI011056"/>
<reference evidence="4" key="1">
    <citation type="submission" date="2014-03" db="EMBL/GenBank/DDBJ databases">
        <authorList>
            <person name="Aksoy S."/>
            <person name="Warren W."/>
            <person name="Wilson R.K."/>
        </authorList>
    </citation>
    <scope>NUCLEOTIDE SEQUENCE [LARGE SCALE GENOMIC DNA]</scope>
    <source>
        <strain evidence="4">IAEA</strain>
    </source>
</reference>
<dbReference type="EnsemblMetazoa" id="GBRI011056-RA">
    <property type="protein sequence ID" value="GBRI011056-PA"/>
    <property type="gene ID" value="GBRI011056"/>
</dbReference>
<dbReference type="Pfam" id="PF21603">
    <property type="entry name" value="Bdbt-like_TPR"/>
    <property type="match status" value="1"/>
</dbReference>
<dbReference type="PANTHER" id="PTHR46512">
    <property type="entry name" value="PEPTIDYLPROLYL ISOMERASE"/>
    <property type="match status" value="1"/>
</dbReference>